<dbReference type="AlphaFoldDB" id="A0A0H2QYE5"/>
<evidence type="ECO:0000313" key="2">
    <source>
        <dbReference type="Proteomes" id="UP000053477"/>
    </source>
</evidence>
<sequence>MISPNIPLSFPFAGHYRMQGMAEIPPIIYILKSSTDGRLVAFRSHAIYQRPEWEQDMEAQLSQRGLPSRASWHLVVAFPSENPGEEPNDSESSEIHSYLDDRSEGSLSVVKDSSLNIFILASVFAAGARVHEPLRRSNLPLRGVGDSELYRKIAELRASAERLAISHNEVSESKFLQQPDTKSLCSRSALQAFRDDVILRLQVPEDGGIRGQAAHVACDLSP</sequence>
<gene>
    <name evidence="1" type="ORF">SCHPADRAFT_897409</name>
</gene>
<organism evidence="1 2">
    <name type="scientific">Schizopora paradoxa</name>
    <dbReference type="NCBI Taxonomy" id="27342"/>
    <lineage>
        <taxon>Eukaryota</taxon>
        <taxon>Fungi</taxon>
        <taxon>Dikarya</taxon>
        <taxon>Basidiomycota</taxon>
        <taxon>Agaricomycotina</taxon>
        <taxon>Agaricomycetes</taxon>
        <taxon>Hymenochaetales</taxon>
        <taxon>Schizoporaceae</taxon>
        <taxon>Schizopora</taxon>
    </lineage>
</organism>
<dbReference type="EMBL" id="KQ086835">
    <property type="protein sequence ID" value="KLO03967.1"/>
    <property type="molecule type" value="Genomic_DNA"/>
</dbReference>
<name>A0A0H2QYE5_9AGAM</name>
<keyword evidence="2" id="KW-1185">Reference proteome</keyword>
<dbReference type="Proteomes" id="UP000053477">
    <property type="component" value="Unassembled WGS sequence"/>
</dbReference>
<reference evidence="1 2" key="1">
    <citation type="submission" date="2015-04" db="EMBL/GenBank/DDBJ databases">
        <title>Complete genome sequence of Schizopora paradoxa KUC8140, a cosmopolitan wood degrader in East Asia.</title>
        <authorList>
            <consortium name="DOE Joint Genome Institute"/>
            <person name="Min B."/>
            <person name="Park H."/>
            <person name="Jang Y."/>
            <person name="Kim J.-J."/>
            <person name="Kim K.H."/>
            <person name="Pangilinan J."/>
            <person name="Lipzen A."/>
            <person name="Riley R."/>
            <person name="Grigoriev I.V."/>
            <person name="Spatafora J.W."/>
            <person name="Choi I.-G."/>
        </authorList>
    </citation>
    <scope>NUCLEOTIDE SEQUENCE [LARGE SCALE GENOMIC DNA]</scope>
    <source>
        <strain evidence="1 2">KUC8140</strain>
    </source>
</reference>
<evidence type="ECO:0000313" key="1">
    <source>
        <dbReference type="EMBL" id="KLO03967.1"/>
    </source>
</evidence>
<accession>A0A0H2QYE5</accession>
<dbReference type="InParanoid" id="A0A0H2QYE5"/>
<proteinExistence type="predicted"/>
<protein>
    <submittedName>
        <fullName evidence="1">Uncharacterized protein</fullName>
    </submittedName>
</protein>